<dbReference type="Proteomes" id="UP001519654">
    <property type="component" value="Unassembled WGS sequence"/>
</dbReference>
<name>A0ABS5Z4T7_9ACTN</name>
<evidence type="ECO:0000313" key="2">
    <source>
        <dbReference type="EMBL" id="MBU2670663.1"/>
    </source>
</evidence>
<sequence length="218" mass="22558">MKLTGIPLILLAAVVTVVAGAALVRWWSRGRLTRVVGVLLVETLAVLTVGLAVNRHEEFYPSWQALGGDTGTATHTGRVRAGLLDAHLAAKSFTWRPSGYPAWHLAGPPRVTLPADYRDRPAVAFPVVLCLGTDYARTGEAVTVTMSPTSATTPADLLALALELRRDLRVTGSGWVVPAGPLGSSVVSAGLGTAGRSAADVPPALAAPMTLPSAGVLT</sequence>
<accession>A0ABS5Z4T7</accession>
<keyword evidence="1" id="KW-1133">Transmembrane helix</keyword>
<evidence type="ECO:0000313" key="3">
    <source>
        <dbReference type="Proteomes" id="UP001519654"/>
    </source>
</evidence>
<keyword evidence="3" id="KW-1185">Reference proteome</keyword>
<keyword evidence="1" id="KW-0812">Transmembrane</keyword>
<dbReference type="RefSeq" id="WP_215795896.1">
    <property type="nucleotide sequence ID" value="NZ_JAHKKG010000022.1"/>
</dbReference>
<feature type="transmembrane region" description="Helical" evidence="1">
    <location>
        <begin position="35"/>
        <end position="53"/>
    </location>
</feature>
<comment type="caution">
    <text evidence="2">The sequence shown here is derived from an EMBL/GenBank/DDBJ whole genome shotgun (WGS) entry which is preliminary data.</text>
</comment>
<reference evidence="2 3" key="1">
    <citation type="submission" date="2021-06" db="EMBL/GenBank/DDBJ databases">
        <title>Actinoplanes lichenicola sp. nov., and Actinoplanes ovalisporus sp. nov., isolated from lichen in Thailand.</title>
        <authorList>
            <person name="Saeng-In P."/>
            <person name="Kanchanasin P."/>
            <person name="Yuki M."/>
            <person name="Kudo T."/>
            <person name="Ohkuma M."/>
            <person name="Phongsopitanun W."/>
            <person name="Tanasupawat S."/>
        </authorList>
    </citation>
    <scope>NUCLEOTIDE SEQUENCE [LARGE SCALE GENOMIC DNA]</scope>
    <source>
        <strain evidence="2 3">NBRC 110975</strain>
    </source>
</reference>
<proteinExistence type="predicted"/>
<protein>
    <submittedName>
        <fullName evidence="2">Uncharacterized protein</fullName>
    </submittedName>
</protein>
<organism evidence="2 3">
    <name type="scientific">Paractinoplanes bogorensis</name>
    <dbReference type="NCBI Taxonomy" id="1610840"/>
    <lineage>
        <taxon>Bacteria</taxon>
        <taxon>Bacillati</taxon>
        <taxon>Actinomycetota</taxon>
        <taxon>Actinomycetes</taxon>
        <taxon>Micromonosporales</taxon>
        <taxon>Micromonosporaceae</taxon>
        <taxon>Paractinoplanes</taxon>
    </lineage>
</organism>
<evidence type="ECO:0000256" key="1">
    <source>
        <dbReference type="SAM" id="Phobius"/>
    </source>
</evidence>
<gene>
    <name evidence="2" type="ORF">KOI35_44900</name>
</gene>
<dbReference type="EMBL" id="JAHKKG010000022">
    <property type="protein sequence ID" value="MBU2670663.1"/>
    <property type="molecule type" value="Genomic_DNA"/>
</dbReference>
<keyword evidence="1" id="KW-0472">Membrane</keyword>